<name>A0ACC1JCP3_9FUNG</name>
<evidence type="ECO:0000313" key="1">
    <source>
        <dbReference type="EMBL" id="KAJ1946518.1"/>
    </source>
</evidence>
<gene>
    <name evidence="1" type="ORF">FBU59_002008</name>
</gene>
<keyword evidence="2" id="KW-1185">Reference proteome</keyword>
<organism evidence="1 2">
    <name type="scientific">Linderina macrospora</name>
    <dbReference type="NCBI Taxonomy" id="4868"/>
    <lineage>
        <taxon>Eukaryota</taxon>
        <taxon>Fungi</taxon>
        <taxon>Fungi incertae sedis</taxon>
        <taxon>Zoopagomycota</taxon>
        <taxon>Kickxellomycotina</taxon>
        <taxon>Kickxellomycetes</taxon>
        <taxon>Kickxellales</taxon>
        <taxon>Kickxellaceae</taxon>
        <taxon>Linderina</taxon>
    </lineage>
</organism>
<evidence type="ECO:0000313" key="2">
    <source>
        <dbReference type="Proteomes" id="UP001150603"/>
    </source>
</evidence>
<comment type="caution">
    <text evidence="1">The sequence shown here is derived from an EMBL/GenBank/DDBJ whole genome shotgun (WGS) entry which is preliminary data.</text>
</comment>
<dbReference type="EMBL" id="JANBPW010001035">
    <property type="protein sequence ID" value="KAJ1946518.1"/>
    <property type="molecule type" value="Genomic_DNA"/>
</dbReference>
<sequence>MEDLITEFRLIAYDTNSKPLGLKEALITLATQLGRPLPSVKRILLLHQLEVVQLHIPTPVILNEFCTSLASISINAKYVRMRTDLPPIPIRRLRILTLLQLDGVIQWQMFQATDGRFSFDCLEVFNLVFTVNYKKKLQFPGFPYAIEFPRLNTLRVRNSTGVYSGLFTHFLVNVLNELKIEDDPGVFGQIDWRILQNVQRLEVQHPTGKFYETTYPSETAQTLFAQQSSVSEVHMLGPIYYPMPPSIPWYNLITLNLAVAIAPKELLTSMIARLPRLEKLHISCVTMKKDNAQQTVYPDLENPPEAPETTTGEGDGAGNEIISESLKSLEFYCHLEFDMRGFYELLCHIMCVRRIVINNAYIRPLRNMLFDKYGLKRYIQFRTYPGTASS</sequence>
<protein>
    <submittedName>
        <fullName evidence="1">Uncharacterized protein</fullName>
    </submittedName>
</protein>
<proteinExistence type="predicted"/>
<dbReference type="Proteomes" id="UP001150603">
    <property type="component" value="Unassembled WGS sequence"/>
</dbReference>
<accession>A0ACC1JCP3</accession>
<reference evidence="1" key="1">
    <citation type="submission" date="2022-07" db="EMBL/GenBank/DDBJ databases">
        <title>Phylogenomic reconstructions and comparative analyses of Kickxellomycotina fungi.</title>
        <authorList>
            <person name="Reynolds N.K."/>
            <person name="Stajich J.E."/>
            <person name="Barry K."/>
            <person name="Grigoriev I.V."/>
            <person name="Crous P."/>
            <person name="Smith M.E."/>
        </authorList>
    </citation>
    <scope>NUCLEOTIDE SEQUENCE</scope>
    <source>
        <strain evidence="1">NRRL 5244</strain>
    </source>
</reference>